<evidence type="ECO:0000256" key="1">
    <source>
        <dbReference type="ARBA" id="ARBA00023125"/>
    </source>
</evidence>
<dbReference type="PANTHER" id="PTHR10302">
    <property type="entry name" value="SINGLE-STRANDED DNA-BINDING PROTEIN"/>
    <property type="match status" value="1"/>
</dbReference>
<keyword evidence="6" id="KW-1185">Reference proteome</keyword>
<comment type="subunit">
    <text evidence="2">Homotetramer.</text>
</comment>
<evidence type="ECO:0000256" key="2">
    <source>
        <dbReference type="HAMAP-Rule" id="MF_00984"/>
    </source>
</evidence>
<dbReference type="HAMAP" id="MF_00984">
    <property type="entry name" value="SSB"/>
    <property type="match status" value="1"/>
</dbReference>
<dbReference type="Proteomes" id="UP001515943">
    <property type="component" value="Unassembled WGS sequence"/>
</dbReference>
<feature type="region of interest" description="Disordered" evidence="4">
    <location>
        <begin position="125"/>
        <end position="151"/>
    </location>
</feature>
<gene>
    <name evidence="5" type="primary">ssb</name>
    <name evidence="5" type="ORF">FXN61_46195</name>
</gene>
<reference evidence="5 6" key="1">
    <citation type="submission" date="2019-08" db="EMBL/GenBank/DDBJ databases">
        <title>Lentzea from Indian Himalayas.</title>
        <authorList>
            <person name="Mandal S."/>
            <person name="Mallick Gupta A."/>
            <person name="Maiti P.K."/>
            <person name="Sarkar J."/>
            <person name="Mandal S."/>
        </authorList>
    </citation>
    <scope>NUCLEOTIDE SEQUENCE [LARGE SCALE GENOMIC DNA]</scope>
    <source>
        <strain evidence="5 6">PSKA42</strain>
    </source>
</reference>
<dbReference type="InterPro" id="IPR000424">
    <property type="entry name" value="Primosome_PriB/ssb"/>
</dbReference>
<dbReference type="PROSITE" id="PS50935">
    <property type="entry name" value="SSB"/>
    <property type="match status" value="1"/>
</dbReference>
<dbReference type="EMBL" id="VSRL01000406">
    <property type="protein sequence ID" value="NKE63716.1"/>
    <property type="molecule type" value="Genomic_DNA"/>
</dbReference>
<comment type="caution">
    <text evidence="5">The sequence shown here is derived from an EMBL/GenBank/DDBJ whole genome shotgun (WGS) entry which is preliminary data.</text>
</comment>
<evidence type="ECO:0000256" key="4">
    <source>
        <dbReference type="SAM" id="MobiDB-lite"/>
    </source>
</evidence>
<dbReference type="SUPFAM" id="SSF50249">
    <property type="entry name" value="Nucleic acid-binding proteins"/>
    <property type="match status" value="1"/>
</dbReference>
<accession>A0ABX1FYR5</accession>
<evidence type="ECO:0000256" key="3">
    <source>
        <dbReference type="PIRNR" id="PIRNR002070"/>
    </source>
</evidence>
<evidence type="ECO:0000313" key="6">
    <source>
        <dbReference type="Proteomes" id="UP001515943"/>
    </source>
</evidence>
<dbReference type="RefSeq" id="WP_167980290.1">
    <property type="nucleotide sequence ID" value="NZ_VSRL01000406.1"/>
</dbReference>
<dbReference type="PANTHER" id="PTHR10302:SF27">
    <property type="entry name" value="SINGLE-STRANDED DNA-BINDING PROTEIN"/>
    <property type="match status" value="1"/>
</dbReference>
<proteinExistence type="inferred from homology"/>
<dbReference type="Gene3D" id="2.40.50.140">
    <property type="entry name" value="Nucleic acid-binding proteins"/>
    <property type="match status" value="1"/>
</dbReference>
<organism evidence="5 6">
    <name type="scientific">Lentzea indica</name>
    <dbReference type="NCBI Taxonomy" id="2604800"/>
    <lineage>
        <taxon>Bacteria</taxon>
        <taxon>Bacillati</taxon>
        <taxon>Actinomycetota</taxon>
        <taxon>Actinomycetes</taxon>
        <taxon>Pseudonocardiales</taxon>
        <taxon>Pseudonocardiaceae</taxon>
        <taxon>Lentzea</taxon>
    </lineage>
</organism>
<evidence type="ECO:0000313" key="5">
    <source>
        <dbReference type="EMBL" id="NKE63716.1"/>
    </source>
</evidence>
<dbReference type="NCBIfam" id="TIGR00621">
    <property type="entry name" value="ssb"/>
    <property type="match status" value="1"/>
</dbReference>
<dbReference type="GO" id="GO:0003677">
    <property type="term" value="F:DNA binding"/>
    <property type="evidence" value="ECO:0007669"/>
    <property type="project" value="UniProtKB-KW"/>
</dbReference>
<dbReference type="Pfam" id="PF00436">
    <property type="entry name" value="SSB"/>
    <property type="match status" value="1"/>
</dbReference>
<keyword evidence="1 2" id="KW-0238">DNA-binding</keyword>
<dbReference type="InterPro" id="IPR012340">
    <property type="entry name" value="NA-bd_OB-fold"/>
</dbReference>
<dbReference type="PIRSF" id="PIRSF002070">
    <property type="entry name" value="SSB"/>
    <property type="match status" value="1"/>
</dbReference>
<protein>
    <recommendedName>
        <fullName evidence="2 3">Single-stranded DNA-binding protein</fullName>
        <shortName evidence="2">SSB</shortName>
    </recommendedName>
</protein>
<feature type="compositionally biased region" description="Low complexity" evidence="4">
    <location>
        <begin position="125"/>
        <end position="140"/>
    </location>
</feature>
<dbReference type="InterPro" id="IPR011344">
    <property type="entry name" value="ssDNA-bd"/>
</dbReference>
<sequence>MAGLPEVTVAGTLTADPELRFTQSGIAVANFTVAANDRRYDQQSGQWIDGDATFLRCTLWRQPAENLVNSVGKGARVLVTGTLRQRQFEHEGQKRTVLELDVTEAGPSVRWATAKVTKVTRTTAGAAAPAADAWNSAPPANGSGFADEPPF</sequence>
<comment type="caution">
    <text evidence="2">Lacks conserved residue(s) required for the propagation of feature annotation.</text>
</comment>
<name>A0ABX1FYR5_9PSEU</name>
<dbReference type="CDD" id="cd04496">
    <property type="entry name" value="SSB_OBF"/>
    <property type="match status" value="1"/>
</dbReference>